<dbReference type="PANTHER" id="PTHR43895">
    <property type="entry name" value="CALCIUM/CALMODULIN-DEPENDENT PROTEIN KINASE KINASE-RELATED"/>
    <property type="match status" value="1"/>
</dbReference>
<dbReference type="PROSITE" id="PS00108">
    <property type="entry name" value="PROTEIN_KINASE_ST"/>
    <property type="match status" value="1"/>
</dbReference>
<dbReference type="SUPFAM" id="SSF56112">
    <property type="entry name" value="Protein kinase-like (PK-like)"/>
    <property type="match status" value="1"/>
</dbReference>
<dbReference type="EMBL" id="CAJNOU010003225">
    <property type="protein sequence ID" value="CAF1378098.1"/>
    <property type="molecule type" value="Genomic_DNA"/>
</dbReference>
<evidence type="ECO:0000313" key="13">
    <source>
        <dbReference type="Proteomes" id="UP000663889"/>
    </source>
</evidence>
<dbReference type="GO" id="GO:0005634">
    <property type="term" value="C:nucleus"/>
    <property type="evidence" value="ECO:0007669"/>
    <property type="project" value="TreeGrafter"/>
</dbReference>
<evidence type="ECO:0000256" key="1">
    <source>
        <dbReference type="ARBA" id="ARBA00012513"/>
    </source>
</evidence>
<feature type="domain" description="Protein kinase" evidence="11">
    <location>
        <begin position="2"/>
        <end position="240"/>
    </location>
</feature>
<dbReference type="InterPro" id="IPR017441">
    <property type="entry name" value="Protein_kinase_ATP_BS"/>
</dbReference>
<accession>A0A815JDE3</accession>
<dbReference type="GO" id="GO:0005524">
    <property type="term" value="F:ATP binding"/>
    <property type="evidence" value="ECO:0007669"/>
    <property type="project" value="UniProtKB-UniRule"/>
</dbReference>
<evidence type="ECO:0000313" key="12">
    <source>
        <dbReference type="EMBL" id="CAF1378098.1"/>
    </source>
</evidence>
<proteinExistence type="inferred from homology"/>
<evidence type="ECO:0000256" key="6">
    <source>
        <dbReference type="ARBA" id="ARBA00022840"/>
    </source>
</evidence>
<keyword evidence="3" id="KW-0808">Transferase</keyword>
<reference evidence="12" key="1">
    <citation type="submission" date="2021-02" db="EMBL/GenBank/DDBJ databases">
        <authorList>
            <person name="Nowell W R."/>
        </authorList>
    </citation>
    <scope>NUCLEOTIDE SEQUENCE</scope>
</reference>
<dbReference type="GO" id="GO:0035861">
    <property type="term" value="C:site of double-strand break"/>
    <property type="evidence" value="ECO:0007669"/>
    <property type="project" value="TreeGrafter"/>
</dbReference>
<sequence length="240" mass="27747">MWEYEKILGEGTFGNVVRVINTNTSEIAACKIIDMIKLRVIHKRHWCKGERGLINLHKLCVHENIIQFYDYKKKGSEYHLYLEYAAGGDLFNRIESENGIEENLAQHYFKQVISGMSYLHSLGMAHRDLKPENILIGYNEILKICDFGLAAMFYDETKKIKKLLNTYVGTTAYMAPEIFKKVPYDAERADVWSCGIILFIMLCADLPWTQATEDNPRRIIPTIGSDRIPIGFDRILLEFL</sequence>
<dbReference type="EC" id="2.7.11.1" evidence="1"/>
<evidence type="ECO:0000256" key="9">
    <source>
        <dbReference type="PROSITE-ProRule" id="PRU10141"/>
    </source>
</evidence>
<comment type="similarity">
    <text evidence="10">Belongs to the protein kinase superfamily.</text>
</comment>
<keyword evidence="4 9" id="KW-0547">Nucleotide-binding</keyword>
<dbReference type="PROSITE" id="PS50011">
    <property type="entry name" value="PROTEIN_KINASE_DOM"/>
    <property type="match status" value="1"/>
</dbReference>
<comment type="caution">
    <text evidence="12">The sequence shown here is derived from an EMBL/GenBank/DDBJ whole genome shotgun (WGS) entry which is preliminary data.</text>
</comment>
<dbReference type="InterPro" id="IPR000719">
    <property type="entry name" value="Prot_kinase_dom"/>
</dbReference>
<organism evidence="12 13">
    <name type="scientific">Rotaria sordida</name>
    <dbReference type="NCBI Taxonomy" id="392033"/>
    <lineage>
        <taxon>Eukaryota</taxon>
        <taxon>Metazoa</taxon>
        <taxon>Spiralia</taxon>
        <taxon>Gnathifera</taxon>
        <taxon>Rotifera</taxon>
        <taxon>Eurotatoria</taxon>
        <taxon>Bdelloidea</taxon>
        <taxon>Philodinida</taxon>
        <taxon>Philodinidae</taxon>
        <taxon>Rotaria</taxon>
    </lineage>
</organism>
<evidence type="ECO:0000256" key="5">
    <source>
        <dbReference type="ARBA" id="ARBA00022777"/>
    </source>
</evidence>
<dbReference type="GO" id="GO:0005737">
    <property type="term" value="C:cytoplasm"/>
    <property type="evidence" value="ECO:0007669"/>
    <property type="project" value="TreeGrafter"/>
</dbReference>
<evidence type="ECO:0000259" key="11">
    <source>
        <dbReference type="PROSITE" id="PS50011"/>
    </source>
</evidence>
<dbReference type="InterPro" id="IPR011009">
    <property type="entry name" value="Kinase-like_dom_sf"/>
</dbReference>
<keyword evidence="2 10" id="KW-0723">Serine/threonine-protein kinase</keyword>
<name>A0A815JDE3_9BILA</name>
<evidence type="ECO:0000256" key="8">
    <source>
        <dbReference type="ARBA" id="ARBA00048679"/>
    </source>
</evidence>
<evidence type="ECO:0000256" key="3">
    <source>
        <dbReference type="ARBA" id="ARBA00022679"/>
    </source>
</evidence>
<feature type="binding site" evidence="9">
    <location>
        <position position="31"/>
    </location>
    <ligand>
        <name>ATP</name>
        <dbReference type="ChEBI" id="CHEBI:30616"/>
    </ligand>
</feature>
<dbReference type="GO" id="GO:0004674">
    <property type="term" value="F:protein serine/threonine kinase activity"/>
    <property type="evidence" value="ECO:0007669"/>
    <property type="project" value="UniProtKB-KW"/>
</dbReference>
<dbReference type="Gene3D" id="1.10.510.10">
    <property type="entry name" value="Transferase(Phosphotransferase) domain 1"/>
    <property type="match status" value="1"/>
</dbReference>
<dbReference type="AlphaFoldDB" id="A0A815JDE3"/>
<dbReference type="GO" id="GO:0007095">
    <property type="term" value="P:mitotic G2 DNA damage checkpoint signaling"/>
    <property type="evidence" value="ECO:0007669"/>
    <property type="project" value="TreeGrafter"/>
</dbReference>
<evidence type="ECO:0000256" key="7">
    <source>
        <dbReference type="ARBA" id="ARBA00047899"/>
    </source>
</evidence>
<dbReference type="Pfam" id="PF00069">
    <property type="entry name" value="Pkinase"/>
    <property type="match status" value="1"/>
</dbReference>
<dbReference type="FunFam" id="1.10.510.10:FF:000571">
    <property type="entry name" value="Maternal embryonic leucine zipper kinase"/>
    <property type="match status" value="1"/>
</dbReference>
<gene>
    <name evidence="12" type="ORF">SEV965_LOCUS30263</name>
</gene>
<dbReference type="PROSITE" id="PS00107">
    <property type="entry name" value="PROTEIN_KINASE_ATP"/>
    <property type="match status" value="1"/>
</dbReference>
<dbReference type="PANTHER" id="PTHR43895:SF32">
    <property type="entry name" value="SERINE_THREONINE-PROTEIN KINASE CHK1"/>
    <property type="match status" value="1"/>
</dbReference>
<comment type="catalytic activity">
    <reaction evidence="8">
        <text>L-seryl-[protein] + ATP = O-phospho-L-seryl-[protein] + ADP + H(+)</text>
        <dbReference type="Rhea" id="RHEA:17989"/>
        <dbReference type="Rhea" id="RHEA-COMP:9863"/>
        <dbReference type="Rhea" id="RHEA-COMP:11604"/>
        <dbReference type="ChEBI" id="CHEBI:15378"/>
        <dbReference type="ChEBI" id="CHEBI:29999"/>
        <dbReference type="ChEBI" id="CHEBI:30616"/>
        <dbReference type="ChEBI" id="CHEBI:83421"/>
        <dbReference type="ChEBI" id="CHEBI:456216"/>
        <dbReference type="EC" id="2.7.11.1"/>
    </reaction>
</comment>
<dbReference type="SMART" id="SM00220">
    <property type="entry name" value="S_TKc"/>
    <property type="match status" value="1"/>
</dbReference>
<dbReference type="InterPro" id="IPR008271">
    <property type="entry name" value="Ser/Thr_kinase_AS"/>
</dbReference>
<dbReference type="Proteomes" id="UP000663889">
    <property type="component" value="Unassembled WGS sequence"/>
</dbReference>
<keyword evidence="5" id="KW-0418">Kinase</keyword>
<evidence type="ECO:0000256" key="4">
    <source>
        <dbReference type="ARBA" id="ARBA00022741"/>
    </source>
</evidence>
<evidence type="ECO:0000256" key="2">
    <source>
        <dbReference type="ARBA" id="ARBA00022527"/>
    </source>
</evidence>
<evidence type="ECO:0000256" key="10">
    <source>
        <dbReference type="RuleBase" id="RU000304"/>
    </source>
</evidence>
<comment type="catalytic activity">
    <reaction evidence="7">
        <text>L-threonyl-[protein] + ATP = O-phospho-L-threonyl-[protein] + ADP + H(+)</text>
        <dbReference type="Rhea" id="RHEA:46608"/>
        <dbReference type="Rhea" id="RHEA-COMP:11060"/>
        <dbReference type="Rhea" id="RHEA-COMP:11605"/>
        <dbReference type="ChEBI" id="CHEBI:15378"/>
        <dbReference type="ChEBI" id="CHEBI:30013"/>
        <dbReference type="ChEBI" id="CHEBI:30616"/>
        <dbReference type="ChEBI" id="CHEBI:61977"/>
        <dbReference type="ChEBI" id="CHEBI:456216"/>
        <dbReference type="EC" id="2.7.11.1"/>
    </reaction>
</comment>
<protein>
    <recommendedName>
        <fullName evidence="1">non-specific serine/threonine protein kinase</fullName>
        <ecNumber evidence="1">2.7.11.1</ecNumber>
    </recommendedName>
</protein>
<keyword evidence="6 9" id="KW-0067">ATP-binding</keyword>